<name>A0A820MNY7_9BILA</name>
<sequence>MANVSLPLSIANCTSNTNDTMGEFVLNWTTTLTTSTPMKIDPLIGLYSVSYLWYTPIAVGTVILVGMIVSYITHPLKPHEIDPKLIIPVSDMFCCCLPNSWREWLRCGVNYENYFKDEVYKFVHLH</sequence>
<organism evidence="2 3">
    <name type="scientific">Adineta steineri</name>
    <dbReference type="NCBI Taxonomy" id="433720"/>
    <lineage>
        <taxon>Eukaryota</taxon>
        <taxon>Metazoa</taxon>
        <taxon>Spiralia</taxon>
        <taxon>Gnathifera</taxon>
        <taxon>Rotifera</taxon>
        <taxon>Eurotatoria</taxon>
        <taxon>Bdelloidea</taxon>
        <taxon>Adinetida</taxon>
        <taxon>Adinetidae</taxon>
        <taxon>Adineta</taxon>
    </lineage>
</organism>
<proteinExistence type="predicted"/>
<feature type="transmembrane region" description="Helical" evidence="1">
    <location>
        <begin position="51"/>
        <end position="72"/>
    </location>
</feature>
<keyword evidence="1" id="KW-0812">Transmembrane</keyword>
<evidence type="ECO:0000256" key="1">
    <source>
        <dbReference type="SAM" id="Phobius"/>
    </source>
</evidence>
<dbReference type="Proteomes" id="UP000663844">
    <property type="component" value="Unassembled WGS sequence"/>
</dbReference>
<dbReference type="EMBL" id="CAJOAZ010023388">
    <property type="protein sequence ID" value="CAF4374960.1"/>
    <property type="molecule type" value="Genomic_DNA"/>
</dbReference>
<evidence type="ECO:0000313" key="2">
    <source>
        <dbReference type="EMBL" id="CAF4374960.1"/>
    </source>
</evidence>
<comment type="caution">
    <text evidence="2">The sequence shown here is derived from an EMBL/GenBank/DDBJ whole genome shotgun (WGS) entry which is preliminary data.</text>
</comment>
<keyword evidence="1" id="KW-1133">Transmembrane helix</keyword>
<keyword evidence="1" id="KW-0472">Membrane</keyword>
<evidence type="ECO:0000313" key="3">
    <source>
        <dbReference type="Proteomes" id="UP000663844"/>
    </source>
</evidence>
<reference evidence="2" key="1">
    <citation type="submission" date="2021-02" db="EMBL/GenBank/DDBJ databases">
        <authorList>
            <person name="Nowell W R."/>
        </authorList>
    </citation>
    <scope>NUCLEOTIDE SEQUENCE</scope>
</reference>
<dbReference type="AlphaFoldDB" id="A0A820MNY7"/>
<protein>
    <submittedName>
        <fullName evidence="2">Uncharacterized protein</fullName>
    </submittedName>
</protein>
<gene>
    <name evidence="2" type="ORF">OXD698_LOCUS50051</name>
</gene>
<accession>A0A820MNY7</accession>